<evidence type="ECO:0000256" key="5">
    <source>
        <dbReference type="ARBA" id="ARBA00022692"/>
    </source>
</evidence>
<evidence type="ECO:0000313" key="15">
    <source>
        <dbReference type="Proteomes" id="UP000318571"/>
    </source>
</evidence>
<keyword evidence="3 12" id="KW-0813">Transport</keyword>
<keyword evidence="8 12" id="KW-0406">Ion transport</keyword>
<evidence type="ECO:0008006" key="16">
    <source>
        <dbReference type="Google" id="ProtNLM"/>
    </source>
</evidence>
<dbReference type="Proteomes" id="UP000318571">
    <property type="component" value="Chromosome 2"/>
</dbReference>
<evidence type="ECO:0000313" key="14">
    <source>
        <dbReference type="EMBL" id="TRY75809.1"/>
    </source>
</evidence>
<evidence type="ECO:0000256" key="7">
    <source>
        <dbReference type="ARBA" id="ARBA00023053"/>
    </source>
</evidence>
<comment type="caution">
    <text evidence="14">The sequence shown here is derived from an EMBL/GenBank/DDBJ whole genome shotgun (WGS) entry which is preliminary data.</text>
</comment>
<keyword evidence="6 13" id="KW-1133">Transmembrane helix</keyword>
<organism evidence="14 15">
    <name type="scientific">Tigriopus californicus</name>
    <name type="common">Marine copepod</name>
    <dbReference type="NCBI Taxonomy" id="6832"/>
    <lineage>
        <taxon>Eukaryota</taxon>
        <taxon>Metazoa</taxon>
        <taxon>Ecdysozoa</taxon>
        <taxon>Arthropoda</taxon>
        <taxon>Crustacea</taxon>
        <taxon>Multicrustacea</taxon>
        <taxon>Hexanauplia</taxon>
        <taxon>Copepoda</taxon>
        <taxon>Harpacticoida</taxon>
        <taxon>Harpacticidae</taxon>
        <taxon>Tigriopus</taxon>
    </lineage>
</organism>
<evidence type="ECO:0000256" key="10">
    <source>
        <dbReference type="ARBA" id="ARBA00023201"/>
    </source>
</evidence>
<reference evidence="14 15" key="1">
    <citation type="journal article" date="2018" name="Nat. Ecol. Evol.">
        <title>Genomic signatures of mitonuclear coevolution across populations of Tigriopus californicus.</title>
        <authorList>
            <person name="Barreto F.S."/>
            <person name="Watson E.T."/>
            <person name="Lima T.G."/>
            <person name="Willett C.S."/>
            <person name="Edmands S."/>
            <person name="Li W."/>
            <person name="Burton R.S."/>
        </authorList>
    </citation>
    <scope>NUCLEOTIDE SEQUENCE [LARGE SCALE GENOMIC DNA]</scope>
    <source>
        <strain evidence="14 15">San Diego</strain>
    </source>
</reference>
<protein>
    <recommendedName>
        <fullName evidence="16">Pickpocket protein 28</fullName>
    </recommendedName>
</protein>
<accession>A0A553PDQ1</accession>
<evidence type="ECO:0000256" key="8">
    <source>
        <dbReference type="ARBA" id="ARBA00023065"/>
    </source>
</evidence>
<evidence type="ECO:0000256" key="1">
    <source>
        <dbReference type="ARBA" id="ARBA00004141"/>
    </source>
</evidence>
<evidence type="ECO:0000256" key="2">
    <source>
        <dbReference type="ARBA" id="ARBA00007193"/>
    </source>
</evidence>
<dbReference type="GO" id="GO:0015280">
    <property type="term" value="F:ligand-gated sodium channel activity"/>
    <property type="evidence" value="ECO:0007669"/>
    <property type="project" value="TreeGrafter"/>
</dbReference>
<evidence type="ECO:0000256" key="12">
    <source>
        <dbReference type="RuleBase" id="RU000679"/>
    </source>
</evidence>
<keyword evidence="15" id="KW-1185">Reference proteome</keyword>
<dbReference type="PANTHER" id="PTHR11690:SF300">
    <property type="entry name" value="PICKPOCKET PROTEIN 19"/>
    <property type="match status" value="1"/>
</dbReference>
<dbReference type="AlphaFoldDB" id="A0A553PDQ1"/>
<keyword evidence="5 12" id="KW-0812">Transmembrane</keyword>
<proteinExistence type="inferred from homology"/>
<evidence type="ECO:0000256" key="4">
    <source>
        <dbReference type="ARBA" id="ARBA00022461"/>
    </source>
</evidence>
<evidence type="ECO:0000256" key="3">
    <source>
        <dbReference type="ARBA" id="ARBA00022448"/>
    </source>
</evidence>
<dbReference type="OrthoDB" id="6369468at2759"/>
<keyword evidence="7" id="KW-0915">Sodium</keyword>
<dbReference type="GO" id="GO:0005886">
    <property type="term" value="C:plasma membrane"/>
    <property type="evidence" value="ECO:0007669"/>
    <property type="project" value="TreeGrafter"/>
</dbReference>
<evidence type="ECO:0000256" key="6">
    <source>
        <dbReference type="ARBA" id="ARBA00022989"/>
    </source>
</evidence>
<dbReference type="InterPro" id="IPR001873">
    <property type="entry name" value="ENaC"/>
</dbReference>
<gene>
    <name evidence="14" type="ORF">TCAL_07005</name>
</gene>
<name>A0A553PDQ1_TIGCA</name>
<dbReference type="Gene3D" id="1.10.287.770">
    <property type="entry name" value="YojJ-like"/>
    <property type="match status" value="1"/>
</dbReference>
<dbReference type="PANTHER" id="PTHR11690">
    <property type="entry name" value="AMILORIDE-SENSITIVE SODIUM CHANNEL-RELATED"/>
    <property type="match status" value="1"/>
</dbReference>
<keyword evidence="4 12" id="KW-0894">Sodium channel</keyword>
<evidence type="ECO:0000256" key="11">
    <source>
        <dbReference type="ARBA" id="ARBA00023303"/>
    </source>
</evidence>
<keyword evidence="9 13" id="KW-0472">Membrane</keyword>
<feature type="transmembrane region" description="Helical" evidence="13">
    <location>
        <begin position="564"/>
        <end position="586"/>
    </location>
</feature>
<feature type="transmembrane region" description="Helical" evidence="13">
    <location>
        <begin position="51"/>
        <end position="70"/>
    </location>
</feature>
<dbReference type="EMBL" id="VCGU01000005">
    <property type="protein sequence ID" value="TRY75809.1"/>
    <property type="molecule type" value="Genomic_DNA"/>
</dbReference>
<evidence type="ECO:0000256" key="13">
    <source>
        <dbReference type="SAM" id="Phobius"/>
    </source>
</evidence>
<keyword evidence="11 12" id="KW-0407">Ion channel</keyword>
<keyword evidence="10 12" id="KW-0739">Sodium transport</keyword>
<dbReference type="Pfam" id="PF00858">
    <property type="entry name" value="ASC"/>
    <property type="match status" value="1"/>
</dbReference>
<evidence type="ECO:0000256" key="9">
    <source>
        <dbReference type="ARBA" id="ARBA00023136"/>
    </source>
</evidence>
<comment type="similarity">
    <text evidence="2 12">Belongs to the amiloride-sensitive sodium channel (TC 1.A.6) family.</text>
</comment>
<comment type="subcellular location">
    <subcellularLocation>
        <location evidence="1">Membrane</location>
        <topology evidence="1">Multi-pass membrane protein</topology>
    </subcellularLocation>
</comment>
<sequence>MIRDVKERRSQSEPPKTEDLLPSIWAEYCDRTSLHGFKFLSGRESSKFHSIGWAFVILSSFIAVSILGYVNVDEFVQSSVSFNLESPTTPLTQVYFPSIVICKMNFLRKSFIYSLLEDPALTNVTYEELHQTIADIFIEGTSNQSLDSLTRQQEIVDQVLNTTVYLNLFEEILNDSLVEEASFGNIPIAKWRSLEIADRSPDNLDNLKRSAIVELASQFRDGEMVAWIQFSGFGAYYEPGFGTDIGETCSWLTPYWMEPTTMLDLGSVPSVSNGGNNGFQMLLDAESYDYASSPSGSEGFVIAMLHHLDIPIMKHTGIQIQTGQSVQVAVSPTLIDTTQPCKRRFSPKKRQCYFQDEIDLRHFPHDQGYRYEMSNCLFEATLQKIEETCGCTPVKYIDVVEGFEACEGAEKECMNNLINFMGQERWIEDGDEIKECLAACQDQKHTFLVTGSVFPSSESFHLSDDYCKVFNKVRHSCSMDRRITLDQWNPAFCPTLDRTLAYTCQEIQDDLANITRKELRKLRQHIVAYANKNMAKVNVYVRDSYVKKYLTEEKITEISFVGNIGGLLGLFTGFSFISVAEILYYLCCGKGRRRPWAGLQPPNACMFMTTKQKTISPMYPVPSQTKW</sequence>